<feature type="transmembrane region" description="Helical" evidence="2">
    <location>
        <begin position="30"/>
        <end position="58"/>
    </location>
</feature>
<evidence type="ECO:0000256" key="2">
    <source>
        <dbReference type="SAM" id="Phobius"/>
    </source>
</evidence>
<evidence type="ECO:0000256" key="1">
    <source>
        <dbReference type="SAM" id="Coils"/>
    </source>
</evidence>
<evidence type="ECO:0008006" key="4">
    <source>
        <dbReference type="Google" id="ProtNLM"/>
    </source>
</evidence>
<keyword evidence="2" id="KW-1133">Transmembrane helix</keyword>
<accession>A0A7C4R8L6</accession>
<proteinExistence type="predicted"/>
<dbReference type="AlphaFoldDB" id="A0A7C4R8L6"/>
<comment type="caution">
    <text evidence="3">The sequence shown here is derived from an EMBL/GenBank/DDBJ whole genome shotgun (WGS) entry which is preliminary data.</text>
</comment>
<protein>
    <recommendedName>
        <fullName evidence="4">DUF304 domain-containing protein</fullName>
    </recommendedName>
</protein>
<dbReference type="PANTHER" id="PTHR37938:SF1">
    <property type="entry name" value="BLL0215 PROTEIN"/>
    <property type="match status" value="1"/>
</dbReference>
<reference evidence="3" key="1">
    <citation type="journal article" date="2020" name="mSystems">
        <title>Genome- and Community-Level Interaction Insights into Carbon Utilization and Element Cycling Functions of Hydrothermarchaeota in Hydrothermal Sediment.</title>
        <authorList>
            <person name="Zhou Z."/>
            <person name="Liu Y."/>
            <person name="Xu W."/>
            <person name="Pan J."/>
            <person name="Luo Z.H."/>
            <person name="Li M."/>
        </authorList>
    </citation>
    <scope>NUCLEOTIDE SEQUENCE [LARGE SCALE GENOMIC DNA]</scope>
    <source>
        <strain evidence="3">SpSt-579</strain>
    </source>
</reference>
<gene>
    <name evidence="3" type="ORF">ENT43_03430</name>
</gene>
<feature type="coiled-coil region" evidence="1">
    <location>
        <begin position="211"/>
        <end position="259"/>
    </location>
</feature>
<organism evidence="3">
    <name type="scientific">candidate division CPR3 bacterium</name>
    <dbReference type="NCBI Taxonomy" id="2268181"/>
    <lineage>
        <taxon>Bacteria</taxon>
        <taxon>Bacteria division CPR3</taxon>
    </lineage>
</organism>
<keyword evidence="2" id="KW-0472">Membrane</keyword>
<dbReference type="PANTHER" id="PTHR37938">
    <property type="entry name" value="BLL0215 PROTEIN"/>
    <property type="match status" value="1"/>
</dbReference>
<dbReference type="EMBL" id="DSYQ01000016">
    <property type="protein sequence ID" value="HGT71284.1"/>
    <property type="molecule type" value="Genomic_DNA"/>
</dbReference>
<evidence type="ECO:0000313" key="3">
    <source>
        <dbReference type="EMBL" id="HGT71284.1"/>
    </source>
</evidence>
<keyword evidence="1" id="KW-0175">Coiled coil</keyword>
<name>A0A7C4R8L6_UNCC3</name>
<feature type="transmembrane region" description="Helical" evidence="2">
    <location>
        <begin position="78"/>
        <end position="104"/>
    </location>
</feature>
<sequence length="343" mass="39405">MLKNNSKRERGVLIDLYDDEKIVIIIRKHWFSFIGTIILTFILILVFFIASIFFYGSVGGVQEGADFSNLITDNLGRGAYLVFGSIYLLSVLGFFYVSWLDYYLDVFILTNKRILRIEQLVLFGQKSSETSYQHVQAVSSKVGGFIQSILHIGTVFVETAGDNDNFSFPIIRDPGGIATKILELQKRMWEDDDVRSDLSNDVKINKPVTPKKDIQTELKDDNEDLKNADNNLEESKIDISEIDEKINKLLEINTEKNQEGNDFEKRCLNIDGNRFCQVGPVIEFKKNHSKESKAVVKKEKIESVILEEKHYKDGRKITPYGVIWQSEQELTEDVLLILNQMER</sequence>
<keyword evidence="2" id="KW-0812">Transmembrane</keyword>